<dbReference type="Proteomes" id="UP000440224">
    <property type="component" value="Unassembled WGS sequence"/>
</dbReference>
<feature type="chain" id="PRO_5026966548" evidence="3">
    <location>
        <begin position="21"/>
        <end position="407"/>
    </location>
</feature>
<dbReference type="SUPFAM" id="SSF48452">
    <property type="entry name" value="TPR-like"/>
    <property type="match status" value="1"/>
</dbReference>
<proteinExistence type="predicted"/>
<dbReference type="InterPro" id="IPR011990">
    <property type="entry name" value="TPR-like_helical_dom_sf"/>
</dbReference>
<feature type="signal peptide" evidence="3">
    <location>
        <begin position="1"/>
        <end position="20"/>
    </location>
</feature>
<dbReference type="RefSeq" id="WP_153822701.1">
    <property type="nucleotide sequence ID" value="NZ_WJIE01000009.1"/>
</dbReference>
<evidence type="ECO:0000313" key="5">
    <source>
        <dbReference type="Proteomes" id="UP000440224"/>
    </source>
</evidence>
<sequence length="407" mass="43565">MRRFVAVFLMVVGLAAPAMAQADEEADETEENDEEQRFQAFAALGDREAAAGRRRAAVAAYRRALSVRPDPLIAGRLGVLLVKLGKPEQAADHLLDAIQLAVKASPAERQRFFDAHEVARNAGAWIEVLLSHTGVRVTLDGKPSNLAGRSSYFTFMRAGEHELRAKLDGYEEAIVTFTVEKRQDKQLPITLKPLPVPDVPAPAVYEPEKDPPKVERAVAVGDTKLPKQEDPWGYEEPRPAEKSEEKRWSIGGGPVVVFGVASWMPAVGLGVGASLRPSEYVSLGLEGRAAWLTSGVGGEPISAMTAGGIVSACGHYRWAFGCAIGHFGVISVSFSGDTFTPRTEHFVKPGVGGRLGARFVLTRSFAVQGAVDLLGLSSGVLVGVGKRVVSETPPLMVASSIVGSWEF</sequence>
<protein>
    <submittedName>
        <fullName evidence="4">Uncharacterized protein</fullName>
    </submittedName>
</protein>
<dbReference type="AlphaFoldDB" id="A0A6N7PZH7"/>
<name>A0A6N7PZH7_9BACT</name>
<dbReference type="Gene3D" id="1.25.40.10">
    <property type="entry name" value="Tetratricopeptide repeat domain"/>
    <property type="match status" value="1"/>
</dbReference>
<dbReference type="EMBL" id="WJIE01000009">
    <property type="protein sequence ID" value="MRG95890.1"/>
    <property type="molecule type" value="Genomic_DNA"/>
</dbReference>
<dbReference type="PROSITE" id="PS50005">
    <property type="entry name" value="TPR"/>
    <property type="match status" value="1"/>
</dbReference>
<evidence type="ECO:0000256" key="3">
    <source>
        <dbReference type="SAM" id="SignalP"/>
    </source>
</evidence>
<evidence type="ECO:0000313" key="4">
    <source>
        <dbReference type="EMBL" id="MRG95890.1"/>
    </source>
</evidence>
<dbReference type="InterPro" id="IPR019734">
    <property type="entry name" value="TPR_rpt"/>
</dbReference>
<feature type="repeat" description="TPR" evidence="1">
    <location>
        <begin position="38"/>
        <end position="71"/>
    </location>
</feature>
<keyword evidence="5" id="KW-1185">Reference proteome</keyword>
<dbReference type="OrthoDB" id="5503549at2"/>
<keyword evidence="1" id="KW-0802">TPR repeat</keyword>
<reference evidence="4 5" key="1">
    <citation type="submission" date="2019-10" db="EMBL/GenBank/DDBJ databases">
        <title>A soil myxobacterium in the family Polyangiaceae.</title>
        <authorList>
            <person name="Li Y."/>
            <person name="Wang J."/>
        </authorList>
    </citation>
    <scope>NUCLEOTIDE SEQUENCE [LARGE SCALE GENOMIC DNA]</scope>
    <source>
        <strain evidence="4 5">DSM 14734</strain>
    </source>
</reference>
<evidence type="ECO:0000256" key="2">
    <source>
        <dbReference type="SAM" id="MobiDB-lite"/>
    </source>
</evidence>
<accession>A0A6N7PZH7</accession>
<comment type="caution">
    <text evidence="4">The sequence shown here is derived from an EMBL/GenBank/DDBJ whole genome shotgun (WGS) entry which is preliminary data.</text>
</comment>
<feature type="region of interest" description="Disordered" evidence="2">
    <location>
        <begin position="225"/>
        <end position="246"/>
    </location>
</feature>
<gene>
    <name evidence="4" type="ORF">GF068_28805</name>
</gene>
<evidence type="ECO:0000256" key="1">
    <source>
        <dbReference type="PROSITE-ProRule" id="PRU00339"/>
    </source>
</evidence>
<organism evidence="4 5">
    <name type="scientific">Polyangium spumosum</name>
    <dbReference type="NCBI Taxonomy" id="889282"/>
    <lineage>
        <taxon>Bacteria</taxon>
        <taxon>Pseudomonadati</taxon>
        <taxon>Myxococcota</taxon>
        <taxon>Polyangia</taxon>
        <taxon>Polyangiales</taxon>
        <taxon>Polyangiaceae</taxon>
        <taxon>Polyangium</taxon>
    </lineage>
</organism>
<keyword evidence="3" id="KW-0732">Signal</keyword>